<reference evidence="1" key="1">
    <citation type="submission" date="2022-02" db="EMBL/GenBank/DDBJ databases">
        <title>Plant Genome Project.</title>
        <authorList>
            <person name="Zhang R.-G."/>
        </authorList>
    </citation>
    <scope>NUCLEOTIDE SEQUENCE</scope>
    <source>
        <strain evidence="1">AT1</strain>
    </source>
</reference>
<protein>
    <submittedName>
        <fullName evidence="1">Uncharacterized protein</fullName>
    </submittedName>
</protein>
<evidence type="ECO:0000313" key="2">
    <source>
        <dbReference type="Proteomes" id="UP001062846"/>
    </source>
</evidence>
<comment type="caution">
    <text evidence="1">The sequence shown here is derived from an EMBL/GenBank/DDBJ whole genome shotgun (WGS) entry which is preliminary data.</text>
</comment>
<gene>
    <name evidence="1" type="ORF">RHMOL_Rhmol13G0249900</name>
</gene>
<keyword evidence="2" id="KW-1185">Reference proteome</keyword>
<dbReference type="EMBL" id="CM046400">
    <property type="protein sequence ID" value="KAI8525701.1"/>
    <property type="molecule type" value="Genomic_DNA"/>
</dbReference>
<proteinExistence type="predicted"/>
<sequence length="183" mass="20175">MTQTGHQHPNKLAKMMSLYHTHNLSPNQCGSSLVQTIDAPLPLVWSMVRRFDHPQSYKKFVKSCTVRSGGNGNGGVGSVREVEIVSGLPARFSTERLDKLDDETHVMMFSIIGGDHRLENYHATTTLHEDNGREDGGKTVVIESYVVDVPAGSSEEDTCLFADTIIRCNLKSLANISEKMALD</sequence>
<accession>A0ACC0LAF7</accession>
<name>A0ACC0LAF7_RHOML</name>
<evidence type="ECO:0000313" key="1">
    <source>
        <dbReference type="EMBL" id="KAI8525701.1"/>
    </source>
</evidence>
<dbReference type="Proteomes" id="UP001062846">
    <property type="component" value="Chromosome 13"/>
</dbReference>
<organism evidence="1 2">
    <name type="scientific">Rhododendron molle</name>
    <name type="common">Chinese azalea</name>
    <name type="synonym">Azalea mollis</name>
    <dbReference type="NCBI Taxonomy" id="49168"/>
    <lineage>
        <taxon>Eukaryota</taxon>
        <taxon>Viridiplantae</taxon>
        <taxon>Streptophyta</taxon>
        <taxon>Embryophyta</taxon>
        <taxon>Tracheophyta</taxon>
        <taxon>Spermatophyta</taxon>
        <taxon>Magnoliopsida</taxon>
        <taxon>eudicotyledons</taxon>
        <taxon>Gunneridae</taxon>
        <taxon>Pentapetalae</taxon>
        <taxon>asterids</taxon>
        <taxon>Ericales</taxon>
        <taxon>Ericaceae</taxon>
        <taxon>Ericoideae</taxon>
        <taxon>Rhodoreae</taxon>
        <taxon>Rhododendron</taxon>
    </lineage>
</organism>